<evidence type="ECO:0000313" key="1">
    <source>
        <dbReference type="EMBL" id="KAG8465552.1"/>
    </source>
</evidence>
<keyword evidence="2" id="KW-1185">Reference proteome</keyword>
<proteinExistence type="predicted"/>
<evidence type="ECO:0000313" key="2">
    <source>
        <dbReference type="Proteomes" id="UP000751190"/>
    </source>
</evidence>
<dbReference type="Proteomes" id="UP000751190">
    <property type="component" value="Unassembled WGS sequence"/>
</dbReference>
<dbReference type="Gene3D" id="3.10.129.10">
    <property type="entry name" value="Hotdog Thioesterase"/>
    <property type="match status" value="1"/>
</dbReference>
<dbReference type="AlphaFoldDB" id="A0A8J5XJK9"/>
<evidence type="ECO:0008006" key="3">
    <source>
        <dbReference type="Google" id="ProtNLM"/>
    </source>
</evidence>
<dbReference type="OrthoDB" id="46529at2759"/>
<dbReference type="EMBL" id="JAGTXO010000010">
    <property type="protein sequence ID" value="KAG8465552.1"/>
    <property type="molecule type" value="Genomic_DNA"/>
</dbReference>
<gene>
    <name evidence="1" type="ORF">KFE25_002859</name>
</gene>
<dbReference type="OMA" id="APFAVEC"/>
<protein>
    <recommendedName>
        <fullName evidence="3">Thioesterase domain-containing protein</fullName>
    </recommendedName>
</protein>
<sequence length="331" mass="34006">MPHAARATAELFWRLSARTHTGGFGRALGLTLPADGGAVELRKLGATETVVAVDAPAWLCDASGVSPAGVIAIFDEVSSYVGAALWDPRCRPGISVNLSAVMSDRAAAAIGPGARLVVTSRKQRLGRTLGFIDVSVALEEAGRSELLLRGRHTKFMPGTGLRPELLSAPGPWRPLLLRAAHAYLDRMPVVPSARAPPSCFADVFPSPTAGEYVLSAAHANPLGAFHGGAAVILAAHAADRHGAASGADGRRRRVRTISANLLSGIALAGDVRVRVDAADGPGEDSVVATITRLDAVSAAKRPAAAGGSGAPFAVECTVTYAAHEARSCARA</sequence>
<organism evidence="1 2">
    <name type="scientific">Diacronema lutheri</name>
    <name type="common">Unicellular marine alga</name>
    <name type="synonym">Monochrysis lutheri</name>
    <dbReference type="NCBI Taxonomy" id="2081491"/>
    <lineage>
        <taxon>Eukaryota</taxon>
        <taxon>Haptista</taxon>
        <taxon>Haptophyta</taxon>
        <taxon>Pavlovophyceae</taxon>
        <taxon>Pavlovales</taxon>
        <taxon>Pavlovaceae</taxon>
        <taxon>Diacronema</taxon>
    </lineage>
</organism>
<reference evidence="1" key="1">
    <citation type="submission" date="2021-05" db="EMBL/GenBank/DDBJ databases">
        <title>The genome of the haptophyte Pavlova lutheri (Diacronema luteri, Pavlovales) - a model for lipid biosynthesis in eukaryotic algae.</title>
        <authorList>
            <person name="Hulatt C.J."/>
            <person name="Posewitz M.C."/>
        </authorList>
    </citation>
    <scope>NUCLEOTIDE SEQUENCE</scope>
    <source>
        <strain evidence="1">NIVA-4/92</strain>
    </source>
</reference>
<comment type="caution">
    <text evidence="1">The sequence shown here is derived from an EMBL/GenBank/DDBJ whole genome shotgun (WGS) entry which is preliminary data.</text>
</comment>
<name>A0A8J5XJK9_DIALT</name>
<accession>A0A8J5XJK9</accession>